<dbReference type="Proteomes" id="UP000078542">
    <property type="component" value="Unassembled WGS sequence"/>
</dbReference>
<sequence>MGRSNIVTFITLACSLKYKTCARQRFVVSLVVQVSPQAITAPSPSHHNHRGWLNVHPSDGRYG</sequence>
<accession>A0A195D8B6</accession>
<dbReference type="EMBL" id="KQ976750">
    <property type="protein sequence ID" value="KYN08684.1"/>
    <property type="molecule type" value="Genomic_DNA"/>
</dbReference>
<evidence type="ECO:0000313" key="2">
    <source>
        <dbReference type="EMBL" id="KYN08684.1"/>
    </source>
</evidence>
<proteinExistence type="predicted"/>
<dbReference type="AlphaFoldDB" id="A0A195D8B6"/>
<feature type="region of interest" description="Disordered" evidence="1">
    <location>
        <begin position="40"/>
        <end position="63"/>
    </location>
</feature>
<protein>
    <submittedName>
        <fullName evidence="2">Uncharacterized protein</fullName>
    </submittedName>
</protein>
<reference evidence="2 3" key="1">
    <citation type="submission" date="2016-03" db="EMBL/GenBank/DDBJ databases">
        <title>Cyphomyrmex costatus WGS genome.</title>
        <authorList>
            <person name="Nygaard S."/>
            <person name="Hu H."/>
            <person name="Boomsma J."/>
            <person name="Zhang G."/>
        </authorList>
    </citation>
    <scope>NUCLEOTIDE SEQUENCE [LARGE SCALE GENOMIC DNA]</scope>
    <source>
        <strain evidence="2">MS0001</strain>
        <tissue evidence="2">Whole body</tissue>
    </source>
</reference>
<gene>
    <name evidence="2" type="ORF">ALC62_00355</name>
</gene>
<organism evidence="2 3">
    <name type="scientific">Cyphomyrmex costatus</name>
    <dbReference type="NCBI Taxonomy" id="456900"/>
    <lineage>
        <taxon>Eukaryota</taxon>
        <taxon>Metazoa</taxon>
        <taxon>Ecdysozoa</taxon>
        <taxon>Arthropoda</taxon>
        <taxon>Hexapoda</taxon>
        <taxon>Insecta</taxon>
        <taxon>Pterygota</taxon>
        <taxon>Neoptera</taxon>
        <taxon>Endopterygota</taxon>
        <taxon>Hymenoptera</taxon>
        <taxon>Apocrita</taxon>
        <taxon>Aculeata</taxon>
        <taxon>Formicoidea</taxon>
        <taxon>Formicidae</taxon>
        <taxon>Myrmicinae</taxon>
        <taxon>Cyphomyrmex</taxon>
    </lineage>
</organism>
<evidence type="ECO:0000313" key="3">
    <source>
        <dbReference type="Proteomes" id="UP000078542"/>
    </source>
</evidence>
<name>A0A195D8B6_9HYME</name>
<evidence type="ECO:0000256" key="1">
    <source>
        <dbReference type="SAM" id="MobiDB-lite"/>
    </source>
</evidence>
<keyword evidence="3" id="KW-1185">Reference proteome</keyword>